<feature type="compositionally biased region" description="Basic and acidic residues" evidence="1">
    <location>
        <begin position="1"/>
        <end position="14"/>
    </location>
</feature>
<dbReference type="Gene3D" id="3.90.550.10">
    <property type="entry name" value="Spore Coat Polysaccharide Biosynthesis Protein SpsA, Chain A"/>
    <property type="match status" value="1"/>
</dbReference>
<feature type="compositionally biased region" description="Basic and acidic residues" evidence="1">
    <location>
        <begin position="77"/>
        <end position="92"/>
    </location>
</feature>
<dbReference type="EMBL" id="WUTW01000001">
    <property type="protein sequence ID" value="MXQ64009.1"/>
    <property type="molecule type" value="Genomic_DNA"/>
</dbReference>
<keyword evidence="4" id="KW-1185">Reference proteome</keyword>
<dbReference type="PANTHER" id="PTHR43777:SF1">
    <property type="entry name" value="MOLYBDENUM COFACTOR CYTIDYLYLTRANSFERASE"/>
    <property type="match status" value="1"/>
</dbReference>
<name>A0A6I4W0A3_9ACTN</name>
<evidence type="ECO:0000313" key="3">
    <source>
        <dbReference type="EMBL" id="MXQ64009.1"/>
    </source>
</evidence>
<proteinExistence type="predicted"/>
<dbReference type="OrthoDB" id="4427994at2"/>
<dbReference type="InterPro" id="IPR029044">
    <property type="entry name" value="Nucleotide-diphossugar_trans"/>
</dbReference>
<reference evidence="3 4" key="1">
    <citation type="submission" date="2019-12" db="EMBL/GenBank/DDBJ databases">
        <title>Nocardia macrotermitis sp. nov. and Nocardia aurantia sp. nov., isolated from the gut of the fungus growing-termite Macrotermes natalensis.</title>
        <authorList>
            <person name="Christine B."/>
            <person name="Rene B."/>
        </authorList>
    </citation>
    <scope>NUCLEOTIDE SEQUENCE [LARGE SCALE GENOMIC DNA]</scope>
    <source>
        <strain evidence="3 4">DSM 102126</strain>
    </source>
</reference>
<feature type="domain" description="MobA-like NTP transferase" evidence="2">
    <location>
        <begin position="120"/>
        <end position="273"/>
    </location>
</feature>
<evidence type="ECO:0000259" key="2">
    <source>
        <dbReference type="Pfam" id="PF12804"/>
    </source>
</evidence>
<organism evidence="3 4">
    <name type="scientific">Actinomadura rayongensis</name>
    <dbReference type="NCBI Taxonomy" id="1429076"/>
    <lineage>
        <taxon>Bacteria</taxon>
        <taxon>Bacillati</taxon>
        <taxon>Actinomycetota</taxon>
        <taxon>Actinomycetes</taxon>
        <taxon>Streptosporangiales</taxon>
        <taxon>Thermomonosporaceae</taxon>
        <taxon>Actinomadura</taxon>
    </lineage>
</organism>
<comment type="caution">
    <text evidence="3">The sequence shown here is derived from an EMBL/GenBank/DDBJ whole genome shotgun (WGS) entry which is preliminary data.</text>
</comment>
<feature type="region of interest" description="Disordered" evidence="1">
    <location>
        <begin position="1"/>
        <end position="101"/>
    </location>
</feature>
<evidence type="ECO:0000256" key="1">
    <source>
        <dbReference type="SAM" id="MobiDB-lite"/>
    </source>
</evidence>
<protein>
    <submittedName>
        <fullName evidence="3">NTP transferase domain-containing protein</fullName>
    </submittedName>
</protein>
<keyword evidence="3" id="KW-0808">Transferase</keyword>
<dbReference type="PANTHER" id="PTHR43777">
    <property type="entry name" value="MOLYBDENUM COFACTOR CYTIDYLYLTRANSFERASE"/>
    <property type="match status" value="1"/>
</dbReference>
<dbReference type="AlphaFoldDB" id="A0A6I4W0A3"/>
<accession>A0A6I4W0A3</accession>
<sequence>MAAPIPRRDRGGRADRHRRPHPRPEVRRPAAGTRAAHAGRVRRGYGLASHPRRPDGAAARGGPDRRRAGAAAVADRPGPRRADAGGDGRVDRGGAGADALGRLGTSARHDQRAHPPVIIGLLLAAGGGRRMGRPKALIEIGGERLVDRGVRTLADGGCTKVLVVTGAADVGVPGAEIVRNDAWETGMGSSLKVGLAALPDECDAVVVALVDQPDVTAEAVRRLVTAHANGAEIAVATYDGKPRNPVLFTRRHVAEIAAQAHGDRGARAFLRTRPDLVTPVPCDDVASPADLDTPADLAAYRDR</sequence>
<dbReference type="Pfam" id="PF12804">
    <property type="entry name" value="NTP_transf_3"/>
    <property type="match status" value="1"/>
</dbReference>
<dbReference type="InterPro" id="IPR025877">
    <property type="entry name" value="MobA-like_NTP_Trfase"/>
</dbReference>
<evidence type="ECO:0000313" key="4">
    <source>
        <dbReference type="Proteomes" id="UP000431901"/>
    </source>
</evidence>
<dbReference type="Proteomes" id="UP000431901">
    <property type="component" value="Unassembled WGS sequence"/>
</dbReference>
<gene>
    <name evidence="3" type="ORF">GQ466_08165</name>
</gene>
<dbReference type="CDD" id="cd04182">
    <property type="entry name" value="GT_2_like_f"/>
    <property type="match status" value="1"/>
</dbReference>
<dbReference type="GO" id="GO:0016779">
    <property type="term" value="F:nucleotidyltransferase activity"/>
    <property type="evidence" value="ECO:0007669"/>
    <property type="project" value="UniProtKB-ARBA"/>
</dbReference>
<dbReference type="SUPFAM" id="SSF53448">
    <property type="entry name" value="Nucleotide-diphospho-sugar transferases"/>
    <property type="match status" value="1"/>
</dbReference>